<protein>
    <submittedName>
        <fullName evidence="3">Uncharacterized protein</fullName>
    </submittedName>
</protein>
<proteinExistence type="predicted"/>
<organism evidence="3 4">
    <name type="scientific">Zasmidium cellare ATCC 36951</name>
    <dbReference type="NCBI Taxonomy" id="1080233"/>
    <lineage>
        <taxon>Eukaryota</taxon>
        <taxon>Fungi</taxon>
        <taxon>Dikarya</taxon>
        <taxon>Ascomycota</taxon>
        <taxon>Pezizomycotina</taxon>
        <taxon>Dothideomycetes</taxon>
        <taxon>Dothideomycetidae</taxon>
        <taxon>Mycosphaerellales</taxon>
        <taxon>Mycosphaerellaceae</taxon>
        <taxon>Zasmidium</taxon>
    </lineage>
</organism>
<dbReference type="GeneID" id="54563539"/>
<sequence length="240" mass="25964">MAPLNVLVFGSGAVGTVYIHVLVQAGCNITAVCRSNYNAAKTEGFHIDSALYGKGIHIHPSKFRVVKTPEEAAASPKEPFDYILVCSKVLPDLETSKIIATAVTEGHTTIVLIQNGIDIEQEYALKFPSNPLLTCVAYIPTTQTAPGYITHGDVNMLEVGPFPTESTRTKEAAEQLISTLNTGGGNLKYVEKIQEKRWFKLLLNAPWNPICALTLSRDVAFLASSDFAESVIKGVLSEVV</sequence>
<dbReference type="SUPFAM" id="SSF51735">
    <property type="entry name" value="NAD(P)-binding Rossmann-fold domains"/>
    <property type="match status" value="1"/>
</dbReference>
<dbReference type="PANTHER" id="PTHR21708">
    <property type="entry name" value="PROBABLE 2-DEHYDROPANTOATE 2-REDUCTASE"/>
    <property type="match status" value="1"/>
</dbReference>
<dbReference type="Proteomes" id="UP000799537">
    <property type="component" value="Unassembled WGS sequence"/>
</dbReference>
<feature type="non-terminal residue" evidence="3">
    <location>
        <position position="240"/>
    </location>
</feature>
<dbReference type="OrthoDB" id="3609at2759"/>
<feature type="domain" description="Ketopantoate reductase N-terminal" evidence="1">
    <location>
        <begin position="6"/>
        <end position="163"/>
    </location>
</feature>
<dbReference type="InterPro" id="IPR051402">
    <property type="entry name" value="KPR-Related"/>
</dbReference>
<dbReference type="Gene3D" id="1.10.1040.10">
    <property type="entry name" value="N-(1-d-carboxylethyl)-l-norvaline Dehydrogenase, domain 2"/>
    <property type="match status" value="1"/>
</dbReference>
<evidence type="ECO:0000313" key="4">
    <source>
        <dbReference type="Proteomes" id="UP000799537"/>
    </source>
</evidence>
<dbReference type="InterPro" id="IPR013752">
    <property type="entry name" value="KPA_reductase"/>
</dbReference>
<dbReference type="PANTHER" id="PTHR21708:SF26">
    <property type="entry name" value="2-DEHYDROPANTOATE 2-REDUCTASE"/>
    <property type="match status" value="1"/>
</dbReference>
<dbReference type="GO" id="GO:0005737">
    <property type="term" value="C:cytoplasm"/>
    <property type="evidence" value="ECO:0007669"/>
    <property type="project" value="TreeGrafter"/>
</dbReference>
<accession>A0A6A6CQM0</accession>
<evidence type="ECO:0000259" key="2">
    <source>
        <dbReference type="Pfam" id="PF08546"/>
    </source>
</evidence>
<dbReference type="RefSeq" id="XP_033670274.1">
    <property type="nucleotide sequence ID" value="XM_033810267.1"/>
</dbReference>
<dbReference type="EMBL" id="ML993588">
    <property type="protein sequence ID" value="KAF2169385.1"/>
    <property type="molecule type" value="Genomic_DNA"/>
</dbReference>
<evidence type="ECO:0000259" key="1">
    <source>
        <dbReference type="Pfam" id="PF02558"/>
    </source>
</evidence>
<dbReference type="Gene3D" id="3.40.50.720">
    <property type="entry name" value="NAD(P)-binding Rossmann-like Domain"/>
    <property type="match status" value="1"/>
</dbReference>
<keyword evidence="4" id="KW-1185">Reference proteome</keyword>
<evidence type="ECO:0000313" key="3">
    <source>
        <dbReference type="EMBL" id="KAF2169385.1"/>
    </source>
</evidence>
<dbReference type="Pfam" id="PF08546">
    <property type="entry name" value="ApbA_C"/>
    <property type="match status" value="1"/>
</dbReference>
<dbReference type="InterPro" id="IPR036291">
    <property type="entry name" value="NAD(P)-bd_dom_sf"/>
</dbReference>
<reference evidence="3" key="1">
    <citation type="journal article" date="2020" name="Stud. Mycol.">
        <title>101 Dothideomycetes genomes: a test case for predicting lifestyles and emergence of pathogens.</title>
        <authorList>
            <person name="Haridas S."/>
            <person name="Albert R."/>
            <person name="Binder M."/>
            <person name="Bloem J."/>
            <person name="Labutti K."/>
            <person name="Salamov A."/>
            <person name="Andreopoulos B."/>
            <person name="Baker S."/>
            <person name="Barry K."/>
            <person name="Bills G."/>
            <person name="Bluhm B."/>
            <person name="Cannon C."/>
            <person name="Castanera R."/>
            <person name="Culley D."/>
            <person name="Daum C."/>
            <person name="Ezra D."/>
            <person name="Gonzalez J."/>
            <person name="Henrissat B."/>
            <person name="Kuo A."/>
            <person name="Liang C."/>
            <person name="Lipzen A."/>
            <person name="Lutzoni F."/>
            <person name="Magnuson J."/>
            <person name="Mondo S."/>
            <person name="Nolan M."/>
            <person name="Ohm R."/>
            <person name="Pangilinan J."/>
            <person name="Park H.-J."/>
            <person name="Ramirez L."/>
            <person name="Alfaro M."/>
            <person name="Sun H."/>
            <person name="Tritt A."/>
            <person name="Yoshinaga Y."/>
            <person name="Zwiers L.-H."/>
            <person name="Turgeon B."/>
            <person name="Goodwin S."/>
            <person name="Spatafora J."/>
            <person name="Crous P."/>
            <person name="Grigoriev I."/>
        </authorList>
    </citation>
    <scope>NUCLEOTIDE SEQUENCE</scope>
    <source>
        <strain evidence="3">ATCC 36951</strain>
    </source>
</reference>
<feature type="domain" description="Ketopantoate reductase C-terminal" evidence="2">
    <location>
        <begin position="193"/>
        <end position="240"/>
    </location>
</feature>
<dbReference type="InterPro" id="IPR013328">
    <property type="entry name" value="6PGD_dom2"/>
</dbReference>
<dbReference type="AlphaFoldDB" id="A0A6A6CQM0"/>
<dbReference type="InterPro" id="IPR013332">
    <property type="entry name" value="KPR_N"/>
</dbReference>
<gene>
    <name evidence="3" type="ORF">M409DRAFT_32888</name>
</gene>
<name>A0A6A6CQM0_ZASCE</name>
<dbReference type="Pfam" id="PF02558">
    <property type="entry name" value="ApbA"/>
    <property type="match status" value="1"/>
</dbReference>